<dbReference type="Pfam" id="PF08532">
    <property type="entry name" value="Glyco_hydro_42M"/>
    <property type="match status" value="1"/>
</dbReference>
<proteinExistence type="inferred from homology"/>
<dbReference type="EC" id="3.2.1.23" evidence="3 8"/>
<evidence type="ECO:0000313" key="12">
    <source>
        <dbReference type="EMBL" id="CAH1220543.1"/>
    </source>
</evidence>
<feature type="domain" description="Glycoside hydrolase family 42 N-terminal" evidence="9">
    <location>
        <begin position="13"/>
        <end position="377"/>
    </location>
</feature>
<dbReference type="PIRSF" id="PIRSF001084">
    <property type="entry name" value="B-galactosidase"/>
    <property type="match status" value="1"/>
</dbReference>
<dbReference type="EMBL" id="CAKMMW010000019">
    <property type="protein sequence ID" value="CAH1220543.1"/>
    <property type="molecule type" value="Genomic_DNA"/>
</dbReference>
<dbReference type="InterPro" id="IPR003476">
    <property type="entry name" value="Glyco_hydro_42"/>
</dbReference>
<dbReference type="GO" id="GO:0004565">
    <property type="term" value="F:beta-galactosidase activity"/>
    <property type="evidence" value="ECO:0007669"/>
    <property type="project" value="UniProtKB-EC"/>
</dbReference>
<evidence type="ECO:0000313" key="13">
    <source>
        <dbReference type="Proteomes" id="UP000838821"/>
    </source>
</evidence>
<dbReference type="PANTHER" id="PTHR36447:SF2">
    <property type="entry name" value="BETA-GALACTOSIDASE YESZ"/>
    <property type="match status" value="1"/>
</dbReference>
<name>A0ABN8H0H4_9BACL</name>
<dbReference type="Pfam" id="PF02449">
    <property type="entry name" value="Glyco_hydro_42"/>
    <property type="match status" value="1"/>
</dbReference>
<dbReference type="SUPFAM" id="SSF51445">
    <property type="entry name" value="(Trans)glycosidases"/>
    <property type="match status" value="1"/>
</dbReference>
<dbReference type="Pfam" id="PF08533">
    <property type="entry name" value="Glyco_hydro_42C"/>
    <property type="match status" value="1"/>
</dbReference>
<dbReference type="InterPro" id="IPR029062">
    <property type="entry name" value="Class_I_gatase-like"/>
</dbReference>
<dbReference type="InterPro" id="IPR013529">
    <property type="entry name" value="Glyco_hydro_42_N"/>
</dbReference>
<evidence type="ECO:0000256" key="6">
    <source>
        <dbReference type="ARBA" id="ARBA00022833"/>
    </source>
</evidence>
<gene>
    <name evidence="12" type="primary">yesZ</name>
    <name evidence="12" type="ORF">PAECIP111891_05050</name>
</gene>
<comment type="similarity">
    <text evidence="2 8">Belongs to the glycosyl hydrolase 42 family.</text>
</comment>
<dbReference type="PANTHER" id="PTHR36447">
    <property type="entry name" value="BETA-GALACTOSIDASE GANA"/>
    <property type="match status" value="1"/>
</dbReference>
<dbReference type="InterPro" id="IPR013738">
    <property type="entry name" value="Beta_galactosidase_Trimer"/>
</dbReference>
<evidence type="ECO:0000259" key="10">
    <source>
        <dbReference type="Pfam" id="PF08532"/>
    </source>
</evidence>
<keyword evidence="5 8" id="KW-0378">Hydrolase</keyword>
<evidence type="ECO:0000256" key="4">
    <source>
        <dbReference type="ARBA" id="ARBA00022723"/>
    </source>
</evidence>
<evidence type="ECO:0000259" key="9">
    <source>
        <dbReference type="Pfam" id="PF02449"/>
    </source>
</evidence>
<keyword evidence="7 8" id="KW-0326">Glycosidase</keyword>
<evidence type="ECO:0000256" key="8">
    <source>
        <dbReference type="PIRNR" id="PIRNR001084"/>
    </source>
</evidence>
<dbReference type="Gene3D" id="3.40.50.880">
    <property type="match status" value="1"/>
</dbReference>
<evidence type="ECO:0000256" key="3">
    <source>
        <dbReference type="ARBA" id="ARBA00012756"/>
    </source>
</evidence>
<comment type="catalytic activity">
    <reaction evidence="1 8">
        <text>Hydrolysis of terminal non-reducing beta-D-galactose residues in beta-D-galactosides.</text>
        <dbReference type="EC" id="3.2.1.23"/>
    </reaction>
</comment>
<sequence>MVMGKKLYHGAAWYPELWDQSVIEQDIVLMKQAGMNVVRIGEFAWSNMEPTEGNIDLGFFVQMVNLLHQNGIDTVMCTPTPTPPIWFTHGHPERMYVNEQLQVMGHGSRQHACTNHPYFREKAAIITEHIARAIGRLPGLIGWQIDNEFKAHVSECMCGTCLVQWHEWLEARYETVEKLNEAWGTQIWSEYYHSFEQVPQPGPVPFLHNSSLSTMYQLFSMEKIAEFSDEQAAMIRQFSDAPITHNSSVAFSVDNERLFRELDFASFDTYATYDHPANYLLNNDLWRNFKRGRDYWIMETSPSHAASLASYAKPHPNGYLKAEAVAAYALGAEAFCYWLWRQQRAGCEQPHGSVISTWGKPTVGFPNVLEVEQARKEIEATIVETLPTQAEVAMTYSDRSKAFLKTEPHQKLNHRGLVTSFYERILHLGLHRDIVPEGAELTGYKLLFTPFVPYISSDLMKRASAFVAEGGVWVVGPLSGGRTEEHTMHTNAALGELEHLAGVETIYTFPMDGSGSIGSAFGVAAPLSLWSSVFEPKEAVAVGTIESGLTPGLSFITERAYGKGKIVMLGSMPTGEEGEQLLNKLILRYADDAGVTLRTDVTAGTIVAPRHGDGREVWVVVNMDGAGGSVTLPRDGVDPITGTVYRKGQLTLGRYEHKLIQFTAR</sequence>
<evidence type="ECO:0000256" key="2">
    <source>
        <dbReference type="ARBA" id="ARBA00005940"/>
    </source>
</evidence>
<dbReference type="InterPro" id="IPR017853">
    <property type="entry name" value="GH"/>
</dbReference>
<keyword evidence="6" id="KW-0862">Zinc</keyword>
<feature type="domain" description="Beta-galactosidase C-terminal" evidence="11">
    <location>
        <begin position="604"/>
        <end position="658"/>
    </location>
</feature>
<comment type="caution">
    <text evidence="12">The sequence shown here is derived from an EMBL/GenBank/DDBJ whole genome shotgun (WGS) entry which is preliminary data.</text>
</comment>
<evidence type="ECO:0000256" key="1">
    <source>
        <dbReference type="ARBA" id="ARBA00001412"/>
    </source>
</evidence>
<evidence type="ECO:0000256" key="7">
    <source>
        <dbReference type="ARBA" id="ARBA00023295"/>
    </source>
</evidence>
<protein>
    <recommendedName>
        <fullName evidence="3 8">Beta-galactosidase</fullName>
        <shortName evidence="8">Beta-gal</shortName>
        <ecNumber evidence="3 8">3.2.1.23</ecNumber>
    </recommendedName>
</protein>
<evidence type="ECO:0000256" key="5">
    <source>
        <dbReference type="ARBA" id="ARBA00022801"/>
    </source>
</evidence>
<keyword evidence="4" id="KW-0479">Metal-binding</keyword>
<evidence type="ECO:0000259" key="11">
    <source>
        <dbReference type="Pfam" id="PF08533"/>
    </source>
</evidence>
<organism evidence="12 13">
    <name type="scientific">Paenibacillus allorhizoplanae</name>
    <dbReference type="NCBI Taxonomy" id="2905648"/>
    <lineage>
        <taxon>Bacteria</taxon>
        <taxon>Bacillati</taxon>
        <taxon>Bacillota</taxon>
        <taxon>Bacilli</taxon>
        <taxon>Bacillales</taxon>
        <taxon>Paenibacillaceae</taxon>
        <taxon>Paenibacillus</taxon>
    </lineage>
</organism>
<dbReference type="CDD" id="cd03143">
    <property type="entry name" value="A4_beta-galactosidase_middle_domain"/>
    <property type="match status" value="1"/>
</dbReference>
<accession>A0ABN8H0H4</accession>
<dbReference type="InterPro" id="IPR013739">
    <property type="entry name" value="Beta_galactosidase_C"/>
</dbReference>
<dbReference type="Gene3D" id="3.20.20.80">
    <property type="entry name" value="Glycosidases"/>
    <property type="match status" value="1"/>
</dbReference>
<feature type="domain" description="Beta-galactosidase trimerisation" evidence="10">
    <location>
        <begin position="390"/>
        <end position="595"/>
    </location>
</feature>
<dbReference type="Proteomes" id="UP000838821">
    <property type="component" value="Unassembled WGS sequence"/>
</dbReference>
<dbReference type="SUPFAM" id="SSF52317">
    <property type="entry name" value="Class I glutamine amidotransferase-like"/>
    <property type="match status" value="1"/>
</dbReference>
<keyword evidence="13" id="KW-1185">Reference proteome</keyword>
<reference evidence="12" key="1">
    <citation type="submission" date="2022-01" db="EMBL/GenBank/DDBJ databases">
        <authorList>
            <person name="Criscuolo A."/>
        </authorList>
    </citation>
    <scope>NUCLEOTIDE SEQUENCE</scope>
    <source>
        <strain evidence="12">CIP111891</strain>
    </source>
</reference>